<keyword evidence="2" id="KW-0315">Glutamine amidotransferase</keyword>
<comment type="caution">
    <text evidence="2">The sequence shown here is derived from an EMBL/GenBank/DDBJ whole genome shotgun (WGS) entry which is preliminary data.</text>
</comment>
<accession>A0A0R1UFR1</accession>
<reference evidence="2 3" key="1">
    <citation type="journal article" date="2015" name="Genome Announc.">
        <title>Expanding the biotechnology potential of lactobacilli through comparative genomics of 213 strains and associated genera.</title>
        <authorList>
            <person name="Sun Z."/>
            <person name="Harris H.M."/>
            <person name="McCann A."/>
            <person name="Guo C."/>
            <person name="Argimon S."/>
            <person name="Zhang W."/>
            <person name="Yang X."/>
            <person name="Jeffery I.B."/>
            <person name="Cooney J.C."/>
            <person name="Kagawa T.F."/>
            <person name="Liu W."/>
            <person name="Song Y."/>
            <person name="Salvetti E."/>
            <person name="Wrobel A."/>
            <person name="Rasinkangas P."/>
            <person name="Parkhill J."/>
            <person name="Rea M.C."/>
            <person name="O'Sullivan O."/>
            <person name="Ritari J."/>
            <person name="Douillard F.P."/>
            <person name="Paul Ross R."/>
            <person name="Yang R."/>
            <person name="Briner A.E."/>
            <person name="Felis G.E."/>
            <person name="de Vos W.M."/>
            <person name="Barrangou R."/>
            <person name="Klaenhammer T.R."/>
            <person name="Caufield P.W."/>
            <person name="Cui Y."/>
            <person name="Zhang H."/>
            <person name="O'Toole P.W."/>
        </authorList>
    </citation>
    <scope>NUCLEOTIDE SEQUENCE [LARGE SCALE GENOMIC DNA]</scope>
    <source>
        <strain evidence="2 3">DSM 18793</strain>
    </source>
</reference>
<dbReference type="PANTHER" id="PTHR42695">
    <property type="entry name" value="GLUTAMINE AMIDOTRANSFERASE YLR126C-RELATED"/>
    <property type="match status" value="1"/>
</dbReference>
<dbReference type="InterPro" id="IPR029062">
    <property type="entry name" value="Class_I_gatase-like"/>
</dbReference>
<organism evidence="2 3">
    <name type="scientific">Limosilactobacillus equigenerosi DSM 18793 = JCM 14505</name>
    <dbReference type="NCBI Taxonomy" id="1423742"/>
    <lineage>
        <taxon>Bacteria</taxon>
        <taxon>Bacillati</taxon>
        <taxon>Bacillota</taxon>
        <taxon>Bacilli</taxon>
        <taxon>Lactobacillales</taxon>
        <taxon>Lactobacillaceae</taxon>
        <taxon>Limosilactobacillus</taxon>
    </lineage>
</organism>
<dbReference type="CDD" id="cd01741">
    <property type="entry name" value="GATase1_1"/>
    <property type="match status" value="1"/>
</dbReference>
<gene>
    <name evidence="2" type="ORF">FC21_GL000400</name>
</gene>
<name>A0A0R1UFR1_9LACO</name>
<evidence type="ECO:0000259" key="1">
    <source>
        <dbReference type="Pfam" id="PF00117"/>
    </source>
</evidence>
<dbReference type="Pfam" id="PF00117">
    <property type="entry name" value="GATase"/>
    <property type="match status" value="1"/>
</dbReference>
<dbReference type="GO" id="GO:0016740">
    <property type="term" value="F:transferase activity"/>
    <property type="evidence" value="ECO:0007669"/>
    <property type="project" value="UniProtKB-KW"/>
</dbReference>
<dbReference type="PANTHER" id="PTHR42695:SF5">
    <property type="entry name" value="GLUTAMINE AMIDOTRANSFERASE YLR126C-RELATED"/>
    <property type="match status" value="1"/>
</dbReference>
<feature type="domain" description="Glutamine amidotransferase" evidence="1">
    <location>
        <begin position="42"/>
        <end position="170"/>
    </location>
</feature>
<keyword evidence="2" id="KW-0808">Transferase</keyword>
<proteinExistence type="predicted"/>
<sequence>MRVNILQHASDEGPGAILTWAQQHHHEVFIYHPNDFGQFPTADETDMLVVLGSPASPNDDEIWIKQERALIKACLEQHIPYLGICFGGQQLAKVLGGEVKDAPVKEVGWAPVTLQQPLPGMPKQVEVLHWHQQQFTIPAGAELLFSNENVVEQGFMYQQRAIALQFHLEPLMDNLREIVINDGSYAAGSVLGQTPTQIIDHGVPRANAIVLGKLLDFLAQN</sequence>
<protein>
    <submittedName>
        <fullName evidence="2">Glutamine amidotransferase</fullName>
    </submittedName>
</protein>
<dbReference type="Gene3D" id="3.40.50.880">
    <property type="match status" value="1"/>
</dbReference>
<keyword evidence="3" id="KW-1185">Reference proteome</keyword>
<evidence type="ECO:0000313" key="3">
    <source>
        <dbReference type="Proteomes" id="UP000051084"/>
    </source>
</evidence>
<dbReference type="STRING" id="417373.GCA_001570685_01353"/>
<dbReference type="EMBL" id="AZGC01000058">
    <property type="protein sequence ID" value="KRL92249.1"/>
    <property type="molecule type" value="Genomic_DNA"/>
</dbReference>
<dbReference type="OrthoDB" id="9807137at2"/>
<dbReference type="PATRIC" id="fig|1423742.4.peg.417"/>
<dbReference type="GO" id="GO:0005829">
    <property type="term" value="C:cytosol"/>
    <property type="evidence" value="ECO:0007669"/>
    <property type="project" value="TreeGrafter"/>
</dbReference>
<dbReference type="RefSeq" id="WP_056995828.1">
    <property type="nucleotide sequence ID" value="NZ_AZGC01000058.1"/>
</dbReference>
<dbReference type="PROSITE" id="PS51273">
    <property type="entry name" value="GATASE_TYPE_1"/>
    <property type="match status" value="1"/>
</dbReference>
<evidence type="ECO:0000313" key="2">
    <source>
        <dbReference type="EMBL" id="KRL92249.1"/>
    </source>
</evidence>
<dbReference type="InterPro" id="IPR044992">
    <property type="entry name" value="ChyE-like"/>
</dbReference>
<dbReference type="SUPFAM" id="SSF52317">
    <property type="entry name" value="Class I glutamine amidotransferase-like"/>
    <property type="match status" value="1"/>
</dbReference>
<dbReference type="InterPro" id="IPR017926">
    <property type="entry name" value="GATASE"/>
</dbReference>
<dbReference type="Proteomes" id="UP000051084">
    <property type="component" value="Unassembled WGS sequence"/>
</dbReference>
<dbReference type="AlphaFoldDB" id="A0A0R1UFR1"/>